<accession>A0A1C5K2Y6</accession>
<evidence type="ECO:0000313" key="3">
    <source>
        <dbReference type="Proteomes" id="UP000198210"/>
    </source>
</evidence>
<evidence type="ECO:0000313" key="2">
    <source>
        <dbReference type="EMBL" id="SCG77098.1"/>
    </source>
</evidence>
<gene>
    <name evidence="2" type="ORF">GA0074704_5405</name>
</gene>
<evidence type="ECO:0000256" key="1">
    <source>
        <dbReference type="SAM" id="MobiDB-lite"/>
    </source>
</evidence>
<feature type="region of interest" description="Disordered" evidence="1">
    <location>
        <begin position="25"/>
        <end position="52"/>
    </location>
</feature>
<dbReference type="EMBL" id="LT607751">
    <property type="protein sequence ID" value="SCG77098.1"/>
    <property type="molecule type" value="Genomic_DNA"/>
</dbReference>
<sequence>MISNSEMTRIRRQMQRRIHDVVAERRRARLLEAHTPDPTAQPTTTQPLTPAP</sequence>
<dbReference type="AlphaFoldDB" id="A0A1C5K2Y6"/>
<feature type="compositionally biased region" description="Basic and acidic residues" evidence="1">
    <location>
        <begin position="25"/>
        <end position="35"/>
    </location>
</feature>
<proteinExistence type="predicted"/>
<reference evidence="2 3" key="1">
    <citation type="submission" date="2016-06" db="EMBL/GenBank/DDBJ databases">
        <authorList>
            <person name="Kjaerup R.B."/>
            <person name="Dalgaard T.S."/>
            <person name="Juul-Madsen H.R."/>
        </authorList>
    </citation>
    <scope>NUCLEOTIDE SEQUENCE [LARGE SCALE GENOMIC DNA]</scope>
    <source>
        <strain evidence="2 3">DSM 45097</strain>
    </source>
</reference>
<name>A0A1C5K2Y6_9ACTN</name>
<feature type="compositionally biased region" description="Low complexity" evidence="1">
    <location>
        <begin position="36"/>
        <end position="52"/>
    </location>
</feature>
<keyword evidence="3" id="KW-1185">Reference proteome</keyword>
<dbReference type="RefSeq" id="WP_172880810.1">
    <property type="nucleotide sequence ID" value="NZ_JBHLYF010000033.1"/>
</dbReference>
<protein>
    <submittedName>
        <fullName evidence="2">Uncharacterized protein</fullName>
    </submittedName>
</protein>
<dbReference type="Proteomes" id="UP000198210">
    <property type="component" value="Chromosome I"/>
</dbReference>
<organism evidence="2 3">
    <name type="scientific">Micromonospora siamensis</name>
    <dbReference type="NCBI Taxonomy" id="299152"/>
    <lineage>
        <taxon>Bacteria</taxon>
        <taxon>Bacillati</taxon>
        <taxon>Actinomycetota</taxon>
        <taxon>Actinomycetes</taxon>
        <taxon>Micromonosporales</taxon>
        <taxon>Micromonosporaceae</taxon>
        <taxon>Micromonospora</taxon>
    </lineage>
</organism>